<dbReference type="Proteomes" id="UP000747542">
    <property type="component" value="Unassembled WGS sequence"/>
</dbReference>
<comment type="caution">
    <text evidence="1">The sequence shown here is derived from an EMBL/GenBank/DDBJ whole genome shotgun (WGS) entry which is preliminary data.</text>
</comment>
<protein>
    <submittedName>
        <fullName evidence="1">Uncharacterized protein</fullName>
    </submittedName>
</protein>
<evidence type="ECO:0000313" key="1">
    <source>
        <dbReference type="EMBL" id="KAG7164760.1"/>
    </source>
</evidence>
<name>A0A8J5JVA7_HOMAM</name>
<dbReference type="EMBL" id="JAHLQT010024959">
    <property type="protein sequence ID" value="KAG7164760.1"/>
    <property type="molecule type" value="Genomic_DNA"/>
</dbReference>
<organism evidence="1 2">
    <name type="scientific">Homarus americanus</name>
    <name type="common">American lobster</name>
    <dbReference type="NCBI Taxonomy" id="6706"/>
    <lineage>
        <taxon>Eukaryota</taxon>
        <taxon>Metazoa</taxon>
        <taxon>Ecdysozoa</taxon>
        <taxon>Arthropoda</taxon>
        <taxon>Crustacea</taxon>
        <taxon>Multicrustacea</taxon>
        <taxon>Malacostraca</taxon>
        <taxon>Eumalacostraca</taxon>
        <taxon>Eucarida</taxon>
        <taxon>Decapoda</taxon>
        <taxon>Pleocyemata</taxon>
        <taxon>Astacidea</taxon>
        <taxon>Nephropoidea</taxon>
        <taxon>Nephropidae</taxon>
        <taxon>Homarus</taxon>
    </lineage>
</organism>
<dbReference type="AlphaFoldDB" id="A0A8J5JVA7"/>
<keyword evidence="2" id="KW-1185">Reference proteome</keyword>
<accession>A0A8J5JVA7</accession>
<proteinExistence type="predicted"/>
<evidence type="ECO:0000313" key="2">
    <source>
        <dbReference type="Proteomes" id="UP000747542"/>
    </source>
</evidence>
<reference evidence="1" key="1">
    <citation type="journal article" date="2021" name="Sci. Adv.">
        <title>The American lobster genome reveals insights on longevity, neural, and immune adaptations.</title>
        <authorList>
            <person name="Polinski J.M."/>
            <person name="Zimin A.V."/>
            <person name="Clark K.F."/>
            <person name="Kohn A.B."/>
            <person name="Sadowski N."/>
            <person name="Timp W."/>
            <person name="Ptitsyn A."/>
            <person name="Khanna P."/>
            <person name="Romanova D.Y."/>
            <person name="Williams P."/>
            <person name="Greenwood S.J."/>
            <person name="Moroz L.L."/>
            <person name="Walt D.R."/>
            <person name="Bodnar A.G."/>
        </authorList>
    </citation>
    <scope>NUCLEOTIDE SEQUENCE</scope>
    <source>
        <strain evidence="1">GMGI-L3</strain>
    </source>
</reference>
<gene>
    <name evidence="1" type="ORF">Hamer_G005174</name>
</gene>
<sequence>MVSVCTSVGDGESLGNCITWASPFNTSLALLGVAISSDGVRQTMSPPVHQAGGSKDCHIRQNIVGSGRGIALFWHHLSPRKTWQIAQLLSAKLSPITT</sequence>